<gene>
    <name evidence="2" type="ORF">C7443_101164</name>
</gene>
<evidence type="ECO:0000313" key="3">
    <source>
        <dbReference type="Proteomes" id="UP000246569"/>
    </source>
</evidence>
<reference evidence="2 3" key="1">
    <citation type="submission" date="2018-05" db="EMBL/GenBank/DDBJ databases">
        <title>Genomic Encyclopedia of Type Strains, Phase IV (KMG-IV): sequencing the most valuable type-strain genomes for metagenomic binning, comparative biology and taxonomic classification.</title>
        <authorList>
            <person name="Goeker M."/>
        </authorList>
    </citation>
    <scope>NUCLEOTIDE SEQUENCE [LARGE SCALE GENOMIC DNA]</scope>
    <source>
        <strain evidence="2 3">DSM 23606</strain>
    </source>
</reference>
<dbReference type="OrthoDB" id="9796523at2"/>
<evidence type="ECO:0000256" key="1">
    <source>
        <dbReference type="SAM" id="MobiDB-lite"/>
    </source>
</evidence>
<accession>A0A317N0K7</accession>
<dbReference type="AlphaFoldDB" id="A0A317N0K7"/>
<keyword evidence="3" id="KW-1185">Reference proteome</keyword>
<organism evidence="2 3">
    <name type="scientific">Plasticicumulans acidivorans</name>
    <dbReference type="NCBI Taxonomy" id="886464"/>
    <lineage>
        <taxon>Bacteria</taxon>
        <taxon>Pseudomonadati</taxon>
        <taxon>Pseudomonadota</taxon>
        <taxon>Gammaproteobacteria</taxon>
        <taxon>Candidatus Competibacteraceae</taxon>
        <taxon>Plasticicumulans</taxon>
    </lineage>
</organism>
<sequence length="225" mass="25592">MGRDGQPKHRQARDLARKRPQRVSHDRVLIVCEGSKTEPNYFREIIRAYRLHTASVTVLPCTRGTAPIAVVECARDLFDKGSCERGISPRAFERVYAVFDRDQHDSYREALDLAKSLDGRRRNDAKESVCFRAIASVPCFELWLLLHYEDVSTWQVDVETVMRCLGVRFPGYAKGSNDVFARTCDRLDTAKHHARILAEQSDAYGAPAPYTAVFELVELLCSLRT</sequence>
<comment type="caution">
    <text evidence="2">The sequence shown here is derived from an EMBL/GenBank/DDBJ whole genome shotgun (WGS) entry which is preliminary data.</text>
</comment>
<proteinExistence type="predicted"/>
<dbReference type="Proteomes" id="UP000246569">
    <property type="component" value="Unassembled WGS sequence"/>
</dbReference>
<feature type="region of interest" description="Disordered" evidence="1">
    <location>
        <begin position="1"/>
        <end position="21"/>
    </location>
</feature>
<evidence type="ECO:0000313" key="2">
    <source>
        <dbReference type="EMBL" id="PWV65680.1"/>
    </source>
</evidence>
<dbReference type="InterPro" id="IPR025591">
    <property type="entry name" value="RloB"/>
</dbReference>
<dbReference type="RefSeq" id="WP_110016677.1">
    <property type="nucleotide sequence ID" value="NZ_QGTJ01000001.1"/>
</dbReference>
<protein>
    <submittedName>
        <fullName evidence="2">RloB-like protein</fullName>
    </submittedName>
</protein>
<dbReference type="Pfam" id="PF13707">
    <property type="entry name" value="RloB"/>
    <property type="match status" value="1"/>
</dbReference>
<dbReference type="EMBL" id="QGTJ01000001">
    <property type="protein sequence ID" value="PWV65680.1"/>
    <property type="molecule type" value="Genomic_DNA"/>
</dbReference>
<name>A0A317N0K7_9GAMM</name>